<dbReference type="PANTHER" id="PTHR21064:SF5">
    <property type="entry name" value="SLR1880 PROTEIN"/>
    <property type="match status" value="1"/>
</dbReference>
<feature type="domain" description="Aminoglycoside phosphotransferase" evidence="1">
    <location>
        <begin position="95"/>
        <end position="247"/>
    </location>
</feature>
<gene>
    <name evidence="2" type="ORF">ACFSSA_01930</name>
</gene>
<dbReference type="PANTHER" id="PTHR21064">
    <property type="entry name" value="AMINOGLYCOSIDE PHOSPHOTRANSFERASE DOMAIN-CONTAINING PROTEIN-RELATED"/>
    <property type="match status" value="1"/>
</dbReference>
<dbReference type="SUPFAM" id="SSF56112">
    <property type="entry name" value="Protein kinase-like (PK-like)"/>
    <property type="match status" value="1"/>
</dbReference>
<proteinExistence type="predicted"/>
<evidence type="ECO:0000259" key="1">
    <source>
        <dbReference type="Pfam" id="PF01636"/>
    </source>
</evidence>
<protein>
    <submittedName>
        <fullName evidence="2">Phosphotransferase enzyme family protein</fullName>
    </submittedName>
</protein>
<comment type="caution">
    <text evidence="2">The sequence shown here is derived from an EMBL/GenBank/DDBJ whole genome shotgun (WGS) entry which is preliminary data.</text>
</comment>
<dbReference type="Gene3D" id="3.90.1200.10">
    <property type="match status" value="1"/>
</dbReference>
<sequence>MNLPEIASRFALPSHLSTHEEIPTGLINATHLLTCAGGERFILQAINPFVFKQPGQVMENIRLVTSHLSGKQGDPGTQLSLIPTKDGRDWLTTSDGALWRCYPFLENTESYMKINSPELAFRAAAAFGKFQADLVDLDASRLHETIPAFHHTPTYLAKLIKVAKEDPANRLTAARAELDKILANESLAHRLTDADLPLRVTHNDTKISNILFPINPGLAPVVIDLDTVMPGLALFDFGDLVRSAAASADEDESDSDKIFLDPALNEALTAGYLSTASSFLTDKEKELLPDSVKVITLELACRFLADYLAGDIYFKTTYPDHNLIRARNQLALFESM</sequence>
<dbReference type="InterPro" id="IPR002575">
    <property type="entry name" value="Aminoglycoside_PTrfase"/>
</dbReference>
<evidence type="ECO:0000313" key="2">
    <source>
        <dbReference type="EMBL" id="MFD2255422.1"/>
    </source>
</evidence>
<dbReference type="InterPro" id="IPR011009">
    <property type="entry name" value="Kinase-like_dom_sf"/>
</dbReference>
<keyword evidence="3" id="KW-1185">Reference proteome</keyword>
<reference evidence="3" key="1">
    <citation type="journal article" date="2019" name="Int. J. Syst. Evol. Microbiol.">
        <title>The Global Catalogue of Microorganisms (GCM) 10K type strain sequencing project: providing services to taxonomists for standard genome sequencing and annotation.</title>
        <authorList>
            <consortium name="The Broad Institute Genomics Platform"/>
            <consortium name="The Broad Institute Genome Sequencing Center for Infectious Disease"/>
            <person name="Wu L."/>
            <person name="Ma J."/>
        </authorList>
    </citation>
    <scope>NUCLEOTIDE SEQUENCE [LARGE SCALE GENOMIC DNA]</scope>
    <source>
        <strain evidence="3">CGMCC 4.7106</strain>
    </source>
</reference>
<dbReference type="Proteomes" id="UP001597375">
    <property type="component" value="Unassembled WGS sequence"/>
</dbReference>
<name>A0ABW5D2X4_9BACT</name>
<dbReference type="Pfam" id="PF01636">
    <property type="entry name" value="APH"/>
    <property type="match status" value="1"/>
</dbReference>
<evidence type="ECO:0000313" key="3">
    <source>
        <dbReference type="Proteomes" id="UP001597375"/>
    </source>
</evidence>
<accession>A0ABW5D2X4</accession>
<dbReference type="EMBL" id="JBHUIT010000002">
    <property type="protein sequence ID" value="MFD2255422.1"/>
    <property type="molecule type" value="Genomic_DNA"/>
</dbReference>
<organism evidence="2 3">
    <name type="scientific">Luteolibacter algae</name>
    <dbReference type="NCBI Taxonomy" id="454151"/>
    <lineage>
        <taxon>Bacteria</taxon>
        <taxon>Pseudomonadati</taxon>
        <taxon>Verrucomicrobiota</taxon>
        <taxon>Verrucomicrobiia</taxon>
        <taxon>Verrucomicrobiales</taxon>
        <taxon>Verrucomicrobiaceae</taxon>
        <taxon>Luteolibacter</taxon>
    </lineage>
</organism>
<dbReference type="InterPro" id="IPR050249">
    <property type="entry name" value="Pseudomonas-type_ThrB"/>
</dbReference>
<dbReference type="RefSeq" id="WP_386818081.1">
    <property type="nucleotide sequence ID" value="NZ_JBHUIT010000002.1"/>
</dbReference>